<dbReference type="Proteomes" id="UP001375240">
    <property type="component" value="Unassembled WGS sequence"/>
</dbReference>
<protein>
    <recommendedName>
        <fullName evidence="11">Cytochrome b-c1 complex subunit 8</fullName>
    </recommendedName>
    <alternativeName>
        <fullName evidence="11">Complex III subunit 8</fullName>
    </alternativeName>
</protein>
<proteinExistence type="inferred from homology"/>
<dbReference type="AlphaFoldDB" id="A0AAV9U2A8"/>
<reference evidence="12 13" key="1">
    <citation type="submission" date="2019-10" db="EMBL/GenBank/DDBJ databases">
        <authorList>
            <person name="Palmer J.M."/>
        </authorList>
    </citation>
    <scope>NUCLEOTIDE SEQUENCE [LARGE SCALE GENOMIC DNA]</scope>
    <source>
        <strain evidence="12 13">TWF696</strain>
    </source>
</reference>
<accession>A0AAV9U2A8</accession>
<comment type="subunit">
    <text evidence="11">Component of the ubiquinol-cytochrome c oxidoreductase (cytochrome b-c1 complex, complex III, CIII), a multisubunit enzyme composed of 3 respiratory subunits cytochrome b, cytochrome c1 and Rieske protein, 2 core protein subunits, and additional low-molecular weight protein subunits. The complex exists as an obligatory dimer and forms supercomplexes (SCs) in the inner mitochondrial membrane with cytochrome c oxidase (complex IV, CIV).</text>
</comment>
<organism evidence="12 13">
    <name type="scientific">Orbilia brochopaga</name>
    <dbReference type="NCBI Taxonomy" id="3140254"/>
    <lineage>
        <taxon>Eukaryota</taxon>
        <taxon>Fungi</taxon>
        <taxon>Dikarya</taxon>
        <taxon>Ascomycota</taxon>
        <taxon>Pezizomycotina</taxon>
        <taxon>Orbiliomycetes</taxon>
        <taxon>Orbiliales</taxon>
        <taxon>Orbiliaceae</taxon>
        <taxon>Orbilia</taxon>
    </lineage>
</organism>
<dbReference type="SUPFAM" id="SSF81508">
    <property type="entry name" value="Ubiquinone-binding protein QP-C of cytochrome bc1 complex (Ubiquinol-cytochrome c reductase)"/>
    <property type="match status" value="1"/>
</dbReference>
<dbReference type="InterPro" id="IPR004205">
    <property type="entry name" value="Cyt_bc1_su8"/>
</dbReference>
<dbReference type="EMBL" id="JAVHNQ010000014">
    <property type="protein sequence ID" value="KAK6332861.1"/>
    <property type="molecule type" value="Genomic_DNA"/>
</dbReference>
<evidence type="ECO:0000256" key="9">
    <source>
        <dbReference type="ARBA" id="ARBA00023128"/>
    </source>
</evidence>
<dbReference type="Pfam" id="PF02939">
    <property type="entry name" value="UcrQ"/>
    <property type="match status" value="1"/>
</dbReference>
<keyword evidence="13" id="KW-1185">Reference proteome</keyword>
<comment type="subcellular location">
    <subcellularLocation>
        <location evidence="1 11">Mitochondrion inner membrane</location>
        <topology evidence="1 11">Single-pass membrane protein</topology>
    </subcellularLocation>
</comment>
<dbReference type="GO" id="GO:0045275">
    <property type="term" value="C:respiratory chain complex III"/>
    <property type="evidence" value="ECO:0007669"/>
    <property type="project" value="UniProtKB-UniRule"/>
</dbReference>
<evidence type="ECO:0000256" key="1">
    <source>
        <dbReference type="ARBA" id="ARBA00004434"/>
    </source>
</evidence>
<evidence type="ECO:0000256" key="2">
    <source>
        <dbReference type="ARBA" id="ARBA00007668"/>
    </source>
</evidence>
<evidence type="ECO:0000256" key="10">
    <source>
        <dbReference type="ARBA" id="ARBA00023136"/>
    </source>
</evidence>
<keyword evidence="4 11" id="KW-0679">Respiratory chain</keyword>
<keyword evidence="8" id="KW-1133">Transmembrane helix</keyword>
<keyword evidence="5" id="KW-0812">Transmembrane</keyword>
<keyword evidence="9 11" id="KW-0496">Mitochondrion</keyword>
<evidence type="ECO:0000256" key="4">
    <source>
        <dbReference type="ARBA" id="ARBA00022660"/>
    </source>
</evidence>
<evidence type="ECO:0000256" key="6">
    <source>
        <dbReference type="ARBA" id="ARBA00022792"/>
    </source>
</evidence>
<dbReference type="FunFam" id="1.20.5.210:FF:000001">
    <property type="entry name" value="Cytochrome b-c1 complex subunit 8"/>
    <property type="match status" value="1"/>
</dbReference>
<evidence type="ECO:0000256" key="11">
    <source>
        <dbReference type="RuleBase" id="RU368118"/>
    </source>
</evidence>
<evidence type="ECO:0000313" key="13">
    <source>
        <dbReference type="Proteomes" id="UP001375240"/>
    </source>
</evidence>
<dbReference type="GO" id="GO:0006122">
    <property type="term" value="P:mitochondrial electron transport, ubiquinol to cytochrome c"/>
    <property type="evidence" value="ECO:0007669"/>
    <property type="project" value="UniProtKB-UniRule"/>
</dbReference>
<comment type="similarity">
    <text evidence="2 11">Belongs to the UQCRQ/QCR8 family.</text>
</comment>
<dbReference type="PANTHER" id="PTHR12119">
    <property type="entry name" value="UBIQUINOL-CYTOCHROME C REDUCTASE COMPLEX UBIQUINONE-BINDING PROTEIN QP-C"/>
    <property type="match status" value="1"/>
</dbReference>
<comment type="caution">
    <text evidence="12">The sequence shown here is derived from an EMBL/GenBank/DDBJ whole genome shotgun (WGS) entry which is preliminary data.</text>
</comment>
<keyword evidence="7 11" id="KW-0249">Electron transport</keyword>
<dbReference type="GO" id="GO:0005743">
    <property type="term" value="C:mitochondrial inner membrane"/>
    <property type="evidence" value="ECO:0007669"/>
    <property type="project" value="UniProtKB-SubCell"/>
</dbReference>
<dbReference type="Gene3D" id="1.20.5.210">
    <property type="entry name" value="Cytochrome b-c1 complex subunit 8"/>
    <property type="match status" value="1"/>
</dbReference>
<evidence type="ECO:0000313" key="12">
    <source>
        <dbReference type="EMBL" id="KAK6332861.1"/>
    </source>
</evidence>
<evidence type="ECO:0000256" key="3">
    <source>
        <dbReference type="ARBA" id="ARBA00022448"/>
    </source>
</evidence>
<sequence>MGGGGKPSPGSYIGPWGAFGLARQRGIVQYTLSGNRQNPWGGALRGMVFNGWRRFKGQVFYVAPPFIGAYFLLDWAEKKNQYYNSKAGQAMLAELEAEDDDDDDD</sequence>
<evidence type="ECO:0000256" key="7">
    <source>
        <dbReference type="ARBA" id="ARBA00022982"/>
    </source>
</evidence>
<keyword evidence="6 11" id="KW-0999">Mitochondrion inner membrane</keyword>
<comment type="function">
    <text evidence="11">Component of the ubiquinol-cytochrome c oxidoreductase, a multisubunit transmembrane complex that is part of the mitochondrial electron transport chain which drives oxidative phosphorylation. The complex plays an important role in the uptake of multiple carbon sources present in different host niches.</text>
</comment>
<name>A0AAV9U2A8_9PEZI</name>
<evidence type="ECO:0000256" key="5">
    <source>
        <dbReference type="ARBA" id="ARBA00022692"/>
    </source>
</evidence>
<gene>
    <name evidence="12" type="ORF">TWF696_002882</name>
</gene>
<dbReference type="InterPro" id="IPR036642">
    <property type="entry name" value="Cyt_bc1_su8_sf"/>
</dbReference>
<evidence type="ECO:0000256" key="8">
    <source>
        <dbReference type="ARBA" id="ARBA00022989"/>
    </source>
</evidence>
<keyword evidence="3 11" id="KW-0813">Transport</keyword>
<dbReference type="PANTHER" id="PTHR12119:SF2">
    <property type="entry name" value="CYTOCHROME B-C1 COMPLEX SUBUNIT 8"/>
    <property type="match status" value="1"/>
</dbReference>
<keyword evidence="10" id="KW-0472">Membrane</keyword>